<dbReference type="OrthoDB" id="5417329at2759"/>
<feature type="compositionally biased region" description="Low complexity" evidence="2">
    <location>
        <begin position="270"/>
        <end position="295"/>
    </location>
</feature>
<feature type="domain" description="C2H2-type" evidence="3">
    <location>
        <begin position="25"/>
        <end position="59"/>
    </location>
</feature>
<reference evidence="5" key="1">
    <citation type="journal article" date="2016" name="Genome Announc.">
        <title>Draft genome sequences of fungus Aspergillus calidoustus.</title>
        <authorList>
            <person name="Horn F."/>
            <person name="Linde J."/>
            <person name="Mattern D.J."/>
            <person name="Walther G."/>
            <person name="Guthke R."/>
            <person name="Scherlach K."/>
            <person name="Martin K."/>
            <person name="Brakhage A.A."/>
            <person name="Petzke L."/>
            <person name="Valiante V."/>
        </authorList>
    </citation>
    <scope>NUCLEOTIDE SEQUENCE [LARGE SCALE GENOMIC DNA]</scope>
    <source>
        <strain evidence="5">SF006504</strain>
    </source>
</reference>
<evidence type="ECO:0000256" key="1">
    <source>
        <dbReference type="PROSITE-ProRule" id="PRU00042"/>
    </source>
</evidence>
<feature type="compositionally biased region" description="Acidic residues" evidence="2">
    <location>
        <begin position="71"/>
        <end position="90"/>
    </location>
</feature>
<keyword evidence="1" id="KW-0862">Zinc</keyword>
<dbReference type="EMBL" id="CDMC01000001">
    <property type="protein sequence ID" value="CEL00943.1"/>
    <property type="molecule type" value="Genomic_DNA"/>
</dbReference>
<gene>
    <name evidence="4" type="ORF">ASPCAL00535</name>
</gene>
<protein>
    <recommendedName>
        <fullName evidence="3">C2H2-type domain-containing protein</fullName>
    </recommendedName>
</protein>
<dbReference type="STRING" id="454130.A0A0U5FV20"/>
<proteinExistence type="predicted"/>
<name>A0A0U5FV20_ASPCI</name>
<feature type="region of interest" description="Disordered" evidence="2">
    <location>
        <begin position="206"/>
        <end position="226"/>
    </location>
</feature>
<feature type="compositionally biased region" description="Basic residues" evidence="2">
    <location>
        <begin position="211"/>
        <end position="222"/>
    </location>
</feature>
<accession>A0A0U5FV20</accession>
<dbReference type="InterPro" id="IPR013087">
    <property type="entry name" value="Znf_C2H2_type"/>
</dbReference>
<evidence type="ECO:0000259" key="3">
    <source>
        <dbReference type="PROSITE" id="PS50157"/>
    </source>
</evidence>
<keyword evidence="1" id="KW-0479">Metal-binding</keyword>
<sequence>MQSQTRFIAVDPSKTYGKYQKTSQFQCQTCFKSFDTYEELRDHIADFQASAQAHLPRKHHKDYEAVKGDSDWDTEQDDDGVGVGDGDSDLDGCGTEDGSDSGDYDDDMTSDRTTLSSTLDLHASMRCPYPKCNRTAHFKARAGLLRHYESHVRCHEICVFCRQIFKQMRTFIRHNCPARRKTNDKAKEFYRRERCAQLKRYSAKQLGRMSASRKARNGHLNKRKAEQVDDYLATGASKLHKGIPTQGNDRIYLNSAHFSVFPSPQHEANSNHTSLLPSSSSNMASNSSSSLPSLDLPPKMFSDTQMETAYNVLMPQPYAPIFNDITITPCYDIVQESYEFSSALQSANYRAIPQHESADLR</sequence>
<dbReference type="AlphaFoldDB" id="A0A0U5FV20"/>
<evidence type="ECO:0000313" key="5">
    <source>
        <dbReference type="Proteomes" id="UP000054771"/>
    </source>
</evidence>
<dbReference type="Proteomes" id="UP000054771">
    <property type="component" value="Unassembled WGS sequence"/>
</dbReference>
<dbReference type="PROSITE" id="PS50157">
    <property type="entry name" value="ZINC_FINGER_C2H2_2"/>
    <property type="match status" value="1"/>
</dbReference>
<dbReference type="GO" id="GO:0008270">
    <property type="term" value="F:zinc ion binding"/>
    <property type="evidence" value="ECO:0007669"/>
    <property type="project" value="UniProtKB-KW"/>
</dbReference>
<organism evidence="4 5">
    <name type="scientific">Aspergillus calidoustus</name>
    <dbReference type="NCBI Taxonomy" id="454130"/>
    <lineage>
        <taxon>Eukaryota</taxon>
        <taxon>Fungi</taxon>
        <taxon>Dikarya</taxon>
        <taxon>Ascomycota</taxon>
        <taxon>Pezizomycotina</taxon>
        <taxon>Eurotiomycetes</taxon>
        <taxon>Eurotiomycetidae</taxon>
        <taxon>Eurotiales</taxon>
        <taxon>Aspergillaceae</taxon>
        <taxon>Aspergillus</taxon>
        <taxon>Aspergillus subgen. Nidulantes</taxon>
    </lineage>
</organism>
<feature type="region of interest" description="Disordered" evidence="2">
    <location>
        <begin position="263"/>
        <end position="295"/>
    </location>
</feature>
<keyword evidence="5" id="KW-1185">Reference proteome</keyword>
<feature type="compositionally biased region" description="Basic and acidic residues" evidence="2">
    <location>
        <begin position="61"/>
        <end position="70"/>
    </location>
</feature>
<feature type="region of interest" description="Disordered" evidence="2">
    <location>
        <begin position="56"/>
        <end position="109"/>
    </location>
</feature>
<evidence type="ECO:0000256" key="2">
    <source>
        <dbReference type="SAM" id="MobiDB-lite"/>
    </source>
</evidence>
<feature type="compositionally biased region" description="Acidic residues" evidence="2">
    <location>
        <begin position="97"/>
        <end position="108"/>
    </location>
</feature>
<keyword evidence="1" id="KW-0863">Zinc-finger</keyword>
<evidence type="ECO:0000313" key="4">
    <source>
        <dbReference type="EMBL" id="CEL00943.1"/>
    </source>
</evidence>